<reference evidence="1 2" key="1">
    <citation type="submission" date="2018-10" db="EMBL/GenBank/DDBJ databases">
        <title>Draft genome sequence of Bacillus salarius IM0101, isolated from a hypersaline soil in Inner Mongolia, China.</title>
        <authorList>
            <person name="Yamprayoonswat W."/>
            <person name="Boonvisut S."/>
            <person name="Jumpathong W."/>
            <person name="Sittihan S."/>
            <person name="Ruangsuj P."/>
            <person name="Wanthongcharoen S."/>
            <person name="Thongpramul N."/>
            <person name="Pimmason S."/>
            <person name="Yu B."/>
            <person name="Yasawong M."/>
        </authorList>
    </citation>
    <scope>NUCLEOTIDE SEQUENCE [LARGE SCALE GENOMIC DNA]</scope>
    <source>
        <strain evidence="1 2">IM0101</strain>
    </source>
</reference>
<name>A0A3R9RES4_9BACI</name>
<organism evidence="1 2">
    <name type="scientific">Salibacterium salarium</name>
    <dbReference type="NCBI Taxonomy" id="284579"/>
    <lineage>
        <taxon>Bacteria</taxon>
        <taxon>Bacillati</taxon>
        <taxon>Bacillota</taxon>
        <taxon>Bacilli</taxon>
        <taxon>Bacillales</taxon>
        <taxon>Bacillaceae</taxon>
    </lineage>
</organism>
<sequence length="161" mass="19086">MDIKRLENNEYAIDKTHKRMKQAINDRDHHDIFVTVGELLLWVITTDDWHVTHNDSNYPQRKINDEYGQKLLGLRHSFNLLKHNLKFVEMHEEKGGLTLPFTLLATLPPIKVLWKKAGDELVTNRQSQKENYEKFIEGEEIIETFDKAIHFLKSEKKNITY</sequence>
<evidence type="ECO:0000313" key="1">
    <source>
        <dbReference type="EMBL" id="RSL33842.1"/>
    </source>
</evidence>
<proteinExistence type="predicted"/>
<gene>
    <name evidence="1" type="ORF">D7Z54_09130</name>
</gene>
<dbReference type="Proteomes" id="UP000275076">
    <property type="component" value="Unassembled WGS sequence"/>
</dbReference>
<keyword evidence="2" id="KW-1185">Reference proteome</keyword>
<protein>
    <submittedName>
        <fullName evidence="1">Uncharacterized protein</fullName>
    </submittedName>
</protein>
<accession>A0A3R9RES4</accession>
<evidence type="ECO:0000313" key="2">
    <source>
        <dbReference type="Proteomes" id="UP000275076"/>
    </source>
</evidence>
<dbReference type="OrthoDB" id="2851619at2"/>
<comment type="caution">
    <text evidence="1">The sequence shown here is derived from an EMBL/GenBank/DDBJ whole genome shotgun (WGS) entry which is preliminary data.</text>
</comment>
<dbReference type="AlphaFoldDB" id="A0A3R9RES4"/>
<dbReference type="RefSeq" id="WP_125555523.1">
    <property type="nucleotide sequence ID" value="NZ_RBVX01000006.1"/>
</dbReference>
<dbReference type="EMBL" id="RBVX01000006">
    <property type="protein sequence ID" value="RSL33842.1"/>
    <property type="molecule type" value="Genomic_DNA"/>
</dbReference>